<keyword evidence="2" id="KW-0813">Transport</keyword>
<name>A0A1H4GQS8_9GAMM</name>
<organism evidence="5 6">
    <name type="scientific">Marinobacterium iners DSM 11526</name>
    <dbReference type="NCBI Taxonomy" id="1122198"/>
    <lineage>
        <taxon>Bacteria</taxon>
        <taxon>Pseudomonadati</taxon>
        <taxon>Pseudomonadota</taxon>
        <taxon>Gammaproteobacteria</taxon>
        <taxon>Oceanospirillales</taxon>
        <taxon>Oceanospirillaceae</taxon>
        <taxon>Marinobacterium</taxon>
    </lineage>
</organism>
<dbReference type="InterPro" id="IPR023614">
    <property type="entry name" value="Porin_dom_sf"/>
</dbReference>
<keyword evidence="3 4" id="KW-0732">Signal</keyword>
<evidence type="ECO:0000256" key="4">
    <source>
        <dbReference type="SAM" id="SignalP"/>
    </source>
</evidence>
<dbReference type="Gene3D" id="2.40.160.10">
    <property type="entry name" value="Porin"/>
    <property type="match status" value="1"/>
</dbReference>
<reference evidence="6" key="1">
    <citation type="submission" date="2016-10" db="EMBL/GenBank/DDBJ databases">
        <authorList>
            <person name="Varghese N."/>
            <person name="Submissions S."/>
        </authorList>
    </citation>
    <scope>NUCLEOTIDE SEQUENCE [LARGE SCALE GENOMIC DNA]</scope>
    <source>
        <strain evidence="6">DSM 11526</strain>
    </source>
</reference>
<feature type="signal peptide" evidence="4">
    <location>
        <begin position="1"/>
        <end position="22"/>
    </location>
</feature>
<dbReference type="Proteomes" id="UP000242469">
    <property type="component" value="Unassembled WGS sequence"/>
</dbReference>
<dbReference type="EMBL" id="FNRJ01000019">
    <property type="protein sequence ID" value="SEB11894.1"/>
    <property type="molecule type" value="Genomic_DNA"/>
</dbReference>
<evidence type="ECO:0000313" key="6">
    <source>
        <dbReference type="Proteomes" id="UP000242469"/>
    </source>
</evidence>
<evidence type="ECO:0000256" key="3">
    <source>
        <dbReference type="ARBA" id="ARBA00022729"/>
    </source>
</evidence>
<dbReference type="GO" id="GO:0015288">
    <property type="term" value="F:porin activity"/>
    <property type="evidence" value="ECO:0007669"/>
    <property type="project" value="TreeGrafter"/>
</dbReference>
<dbReference type="AlphaFoldDB" id="A0A1H4GQS8"/>
<dbReference type="InterPro" id="IPR005318">
    <property type="entry name" value="OM_porin_bac"/>
</dbReference>
<evidence type="ECO:0000256" key="1">
    <source>
        <dbReference type="ARBA" id="ARBA00009075"/>
    </source>
</evidence>
<dbReference type="GO" id="GO:0016020">
    <property type="term" value="C:membrane"/>
    <property type="evidence" value="ECO:0007669"/>
    <property type="project" value="InterPro"/>
</dbReference>
<gene>
    <name evidence="5" type="ORF">SAMN02745729_11927</name>
</gene>
<dbReference type="STRING" id="1122198.SAMN02745729_11927"/>
<comment type="similarity">
    <text evidence="1">Belongs to the outer membrane porin (Opr) (TC 1.B.25) family.</text>
</comment>
<dbReference type="OrthoDB" id="6765569at2"/>
<accession>A0A1H4GQS8</accession>
<keyword evidence="6" id="KW-1185">Reference proteome</keyword>
<proteinExistence type="inferred from homology"/>
<feature type="chain" id="PRO_5017434007" evidence="4">
    <location>
        <begin position="23"/>
        <end position="434"/>
    </location>
</feature>
<dbReference type="PANTHER" id="PTHR34596">
    <property type="entry name" value="CHITOPORIN"/>
    <property type="match status" value="1"/>
</dbReference>
<evidence type="ECO:0000256" key="2">
    <source>
        <dbReference type="ARBA" id="ARBA00022448"/>
    </source>
</evidence>
<sequence length="434" mass="48355">MKKNRNISLGALALMIPALATASDFFDQSESSIRYAQYYWNEDPDDGFGPTRDEWVHAIQATFKSGYYAGIVGLDVSAALAGDLNIGDDANSITNLSSDSNVQNPHGIGKLTEAYLRFQPLGEANPGLKLGLGKKARSRLQYADNTTRILPSSTTGVDIDYTFDQGSVYLTQIQGFSPRNTSASSNKLTNFNGEEIDHLRIMGAKFNLPANFNVGFEYAESKDYLKSSLFNLNHSYTFESNDKLTFSFKYGNQQDAGNLFEYSGAGPYAADNNHDASFYELGGKYSHGAYYLGASLTKVTGDDYDRVFFAEDHGTWSSAAKNFYWFGLEDEQMFKFSGGMSFADFGLPQLRWDAHYAFSDDAAGYDDFKRRELQSVLQYRFDGPLKGLHLAWLHVEHDTEGTPDGVRRTALTFSSAGIITHHADRLYLNYTVKF</sequence>
<evidence type="ECO:0000313" key="5">
    <source>
        <dbReference type="EMBL" id="SEB11894.1"/>
    </source>
</evidence>
<dbReference type="Pfam" id="PF03573">
    <property type="entry name" value="OprD"/>
    <property type="match status" value="1"/>
</dbReference>
<dbReference type="PANTHER" id="PTHR34596:SF2">
    <property type="entry name" value="CHITOPORIN"/>
    <property type="match status" value="1"/>
</dbReference>
<protein>
    <submittedName>
        <fullName evidence="5">Outer membrane porin, OprD family</fullName>
    </submittedName>
</protein>